<keyword evidence="3" id="KW-1185">Reference proteome</keyword>
<sequence length="230" mass="26346">MVDKLAGLMAGWLTGWQKIMPNDPYCSYHHLPLLPLSPYIQDAAVLRGKHSSQRWDVCASGLRNIVYVWRGVVLSRGNNNDYFRCISCGRINHYLVIAQISLILLKIIPSARTPEGAKQNQYGRYLIIRDVKRYLLLVHNNYVMIIDAEEGRCCPVVAASACSLSIFNHFLNNELLYGVEIAVLISANISTAHCMQEYNYRIPMPTQIHRHFPQKVECTEAMMLRLYVYL</sequence>
<proteinExistence type="predicted"/>
<dbReference type="Proteomes" id="UP000014760">
    <property type="component" value="Unassembled WGS sequence"/>
</dbReference>
<dbReference type="EMBL" id="KB299468">
    <property type="protein sequence ID" value="ELU07961.1"/>
    <property type="molecule type" value="Genomic_DNA"/>
</dbReference>
<dbReference type="HOGENOM" id="CLU_1205749_0_0_1"/>
<dbReference type="EMBL" id="AMQN01006890">
    <property type="status" value="NOT_ANNOTATED_CDS"/>
    <property type="molecule type" value="Genomic_DNA"/>
</dbReference>
<reference evidence="1 3" key="2">
    <citation type="journal article" date="2013" name="Nature">
        <title>Insights into bilaterian evolution from three spiralian genomes.</title>
        <authorList>
            <person name="Simakov O."/>
            <person name="Marletaz F."/>
            <person name="Cho S.J."/>
            <person name="Edsinger-Gonzales E."/>
            <person name="Havlak P."/>
            <person name="Hellsten U."/>
            <person name="Kuo D.H."/>
            <person name="Larsson T."/>
            <person name="Lv J."/>
            <person name="Arendt D."/>
            <person name="Savage R."/>
            <person name="Osoegawa K."/>
            <person name="de Jong P."/>
            <person name="Grimwood J."/>
            <person name="Chapman J.A."/>
            <person name="Shapiro H."/>
            <person name="Aerts A."/>
            <person name="Otillar R.P."/>
            <person name="Terry A.Y."/>
            <person name="Boore J.L."/>
            <person name="Grigoriev I.V."/>
            <person name="Lindberg D.R."/>
            <person name="Seaver E.C."/>
            <person name="Weisblat D.A."/>
            <person name="Putnam N.H."/>
            <person name="Rokhsar D.S."/>
        </authorList>
    </citation>
    <scope>NUCLEOTIDE SEQUENCE</scope>
    <source>
        <strain evidence="1 3">I ESC-2004</strain>
    </source>
</reference>
<dbReference type="AlphaFoldDB" id="R7UX30"/>
<name>R7UX30_CAPTE</name>
<evidence type="ECO:0000313" key="3">
    <source>
        <dbReference type="Proteomes" id="UP000014760"/>
    </source>
</evidence>
<reference evidence="2" key="3">
    <citation type="submission" date="2015-06" db="UniProtKB">
        <authorList>
            <consortium name="EnsemblMetazoa"/>
        </authorList>
    </citation>
    <scope>IDENTIFICATION</scope>
</reference>
<gene>
    <name evidence="1" type="ORF">CAPTEDRAFT_207272</name>
</gene>
<evidence type="ECO:0000313" key="1">
    <source>
        <dbReference type="EMBL" id="ELU07961.1"/>
    </source>
</evidence>
<organism evidence="1">
    <name type="scientific">Capitella teleta</name>
    <name type="common">Polychaete worm</name>
    <dbReference type="NCBI Taxonomy" id="283909"/>
    <lineage>
        <taxon>Eukaryota</taxon>
        <taxon>Metazoa</taxon>
        <taxon>Spiralia</taxon>
        <taxon>Lophotrochozoa</taxon>
        <taxon>Annelida</taxon>
        <taxon>Polychaeta</taxon>
        <taxon>Sedentaria</taxon>
        <taxon>Scolecida</taxon>
        <taxon>Capitellidae</taxon>
        <taxon>Capitella</taxon>
    </lineage>
</organism>
<protein>
    <submittedName>
        <fullName evidence="1 2">Uncharacterized protein</fullName>
    </submittedName>
</protein>
<accession>R7UX30</accession>
<evidence type="ECO:0000313" key="2">
    <source>
        <dbReference type="EnsemblMetazoa" id="CapteP207272"/>
    </source>
</evidence>
<dbReference type="EnsemblMetazoa" id="CapteT207272">
    <property type="protein sequence ID" value="CapteP207272"/>
    <property type="gene ID" value="CapteG207272"/>
</dbReference>
<reference evidence="3" key="1">
    <citation type="submission" date="2012-12" db="EMBL/GenBank/DDBJ databases">
        <authorList>
            <person name="Hellsten U."/>
            <person name="Grimwood J."/>
            <person name="Chapman J.A."/>
            <person name="Shapiro H."/>
            <person name="Aerts A."/>
            <person name="Otillar R.P."/>
            <person name="Terry A.Y."/>
            <person name="Boore J.L."/>
            <person name="Simakov O."/>
            <person name="Marletaz F."/>
            <person name="Cho S.-J."/>
            <person name="Edsinger-Gonzales E."/>
            <person name="Havlak P."/>
            <person name="Kuo D.-H."/>
            <person name="Larsson T."/>
            <person name="Lv J."/>
            <person name="Arendt D."/>
            <person name="Savage R."/>
            <person name="Osoegawa K."/>
            <person name="de Jong P."/>
            <person name="Lindberg D.R."/>
            <person name="Seaver E.C."/>
            <person name="Weisblat D.A."/>
            <person name="Putnam N.H."/>
            <person name="Grigoriev I.V."/>
            <person name="Rokhsar D.S."/>
        </authorList>
    </citation>
    <scope>NUCLEOTIDE SEQUENCE</scope>
    <source>
        <strain evidence="3">I ESC-2004</strain>
    </source>
</reference>